<organism evidence="10 11">
    <name type="scientific">Facklamia languida CCUG 37842</name>
    <dbReference type="NCBI Taxonomy" id="883113"/>
    <lineage>
        <taxon>Bacteria</taxon>
        <taxon>Bacillati</taxon>
        <taxon>Bacillota</taxon>
        <taxon>Bacilli</taxon>
        <taxon>Lactobacillales</taxon>
        <taxon>Aerococcaceae</taxon>
        <taxon>Facklamia</taxon>
    </lineage>
</organism>
<keyword evidence="11" id="KW-1185">Reference proteome</keyword>
<feature type="transmembrane region" description="Helical" evidence="9">
    <location>
        <begin position="365"/>
        <end position="382"/>
    </location>
</feature>
<name>H3NK13_9LACT</name>
<feature type="transmembrane region" description="Helical" evidence="9">
    <location>
        <begin position="332"/>
        <end position="353"/>
    </location>
</feature>
<keyword evidence="6 9" id="KW-0029">Amino-acid transport</keyword>
<keyword evidence="8 9" id="KW-0472">Membrane</keyword>
<evidence type="ECO:0000256" key="5">
    <source>
        <dbReference type="ARBA" id="ARBA00022692"/>
    </source>
</evidence>
<feature type="transmembrane region" description="Helical" evidence="9">
    <location>
        <begin position="115"/>
        <end position="133"/>
    </location>
</feature>
<dbReference type="NCBIfam" id="TIGR00796">
    <property type="entry name" value="livcs"/>
    <property type="match status" value="1"/>
</dbReference>
<dbReference type="GO" id="GO:0015820">
    <property type="term" value="P:L-leucine transport"/>
    <property type="evidence" value="ECO:0007669"/>
    <property type="project" value="TreeGrafter"/>
</dbReference>
<dbReference type="Pfam" id="PF05525">
    <property type="entry name" value="Branch_AA_trans"/>
    <property type="match status" value="1"/>
</dbReference>
<gene>
    <name evidence="10" type="ORF">HMPREF9708_01202</name>
</gene>
<dbReference type="AlphaFoldDB" id="H3NK13"/>
<evidence type="ECO:0000313" key="11">
    <source>
        <dbReference type="Proteomes" id="UP000006190"/>
    </source>
</evidence>
<keyword evidence="7 9" id="KW-1133">Transmembrane helix</keyword>
<evidence type="ECO:0000256" key="4">
    <source>
        <dbReference type="ARBA" id="ARBA00022475"/>
    </source>
</evidence>
<dbReference type="STRING" id="883113.HMPREF9708_01202"/>
<dbReference type="GO" id="GO:0015190">
    <property type="term" value="F:L-leucine transmembrane transporter activity"/>
    <property type="evidence" value="ECO:0007669"/>
    <property type="project" value="TreeGrafter"/>
</dbReference>
<feature type="transmembrane region" description="Helical" evidence="9">
    <location>
        <begin position="38"/>
        <end position="61"/>
    </location>
</feature>
<keyword evidence="5 9" id="KW-0812">Transmembrane</keyword>
<evidence type="ECO:0000256" key="1">
    <source>
        <dbReference type="ARBA" id="ARBA00004651"/>
    </source>
</evidence>
<comment type="function">
    <text evidence="9">Component of the transport system for branched-chain amino acids.</text>
</comment>
<dbReference type="RefSeq" id="WP_006309401.1">
    <property type="nucleotide sequence ID" value="NZ_JH601133.1"/>
</dbReference>
<sequence length="449" mass="48155">MKTFKHTLVTGFALFAMFLGAGNIIFPPTIGALAGDQWLLTLLGFLLTGICLPLLGIIASAKAGDNAADFGKYLGSTNAQVLVFLIIITIGPLLAIPRTGSVTYELAIAPIFPGINSYLAIAGFFTITAFCTLNANKVIDLIGAYLTPILMITLIIIIFLGIIHPIGQPVSTQQSQTFLKGFEGGYQTMDALASIVFSGIIMHTIHHLGYEDLKQKTRLTAIAGVIAGFGLLIVYGGFIYLGASASGQAIQDLSRVELLIQVIDQILGSWGSIGLGIIVALACLTTAVGLTATVAMYFSDRSSKLSYKPMVYIICIFSTILAVNGVDTIINFASPILSILYPVTIIIILLWLVDDWIKHKSIYKGAALGALLVSLSQVVFSAEDNINHVLKSLSWAQVFSPDTPLRVNFDTPLNILNSLPLSGEGFAWVIPAIIGGLLFLTWDLYQEHK</sequence>
<evidence type="ECO:0000256" key="8">
    <source>
        <dbReference type="ARBA" id="ARBA00023136"/>
    </source>
</evidence>
<comment type="subcellular location">
    <subcellularLocation>
        <location evidence="1 9">Cell membrane</location>
        <topology evidence="1 9">Multi-pass membrane protein</topology>
    </subcellularLocation>
</comment>
<dbReference type="eggNOG" id="COG1114">
    <property type="taxonomic scope" value="Bacteria"/>
</dbReference>
<comment type="similarity">
    <text evidence="2 9">Belongs to the branched chain amino acid transporter family.</text>
</comment>
<comment type="caution">
    <text evidence="10">The sequence shown here is derived from an EMBL/GenBank/DDBJ whole genome shotgun (WGS) entry which is preliminary data.</text>
</comment>
<feature type="transmembrane region" description="Helical" evidence="9">
    <location>
        <begin position="221"/>
        <end position="243"/>
    </location>
</feature>
<dbReference type="HOGENOM" id="CLU_036807_0_2_9"/>
<dbReference type="PANTHER" id="PTHR30588:SF0">
    <property type="entry name" value="BRANCHED-CHAIN AMINO ACID PERMEASE BRNQ"/>
    <property type="match status" value="1"/>
</dbReference>
<feature type="transmembrane region" description="Helical" evidence="9">
    <location>
        <begin position="73"/>
        <end position="95"/>
    </location>
</feature>
<evidence type="ECO:0000256" key="9">
    <source>
        <dbReference type="RuleBase" id="RU362122"/>
    </source>
</evidence>
<dbReference type="Proteomes" id="UP000006190">
    <property type="component" value="Unassembled WGS sequence"/>
</dbReference>
<dbReference type="EMBL" id="AGEG01000014">
    <property type="protein sequence ID" value="EHR36530.1"/>
    <property type="molecule type" value="Genomic_DNA"/>
</dbReference>
<reference evidence="10 11" key="1">
    <citation type="submission" date="2012-01" db="EMBL/GenBank/DDBJ databases">
        <title>The Genome Sequence of Facklamia languida CCUG 37842.</title>
        <authorList>
            <consortium name="The Broad Institute Genome Sequencing Platform"/>
            <person name="Earl A."/>
            <person name="Ward D."/>
            <person name="Feldgarden M."/>
            <person name="Gevers D."/>
            <person name="Huys G."/>
            <person name="Young S.K."/>
            <person name="Zeng Q."/>
            <person name="Gargeya S."/>
            <person name="Fitzgerald M."/>
            <person name="Haas B."/>
            <person name="Abouelleil A."/>
            <person name="Alvarado L."/>
            <person name="Arachchi H.M."/>
            <person name="Berlin A."/>
            <person name="Chapman S.B."/>
            <person name="Gearin G."/>
            <person name="Goldberg J."/>
            <person name="Griggs A."/>
            <person name="Gujja S."/>
            <person name="Hansen M."/>
            <person name="Heiman D."/>
            <person name="Howarth C."/>
            <person name="Larimer J."/>
            <person name="Lui A."/>
            <person name="MacDonald P.J.P."/>
            <person name="McCowen C."/>
            <person name="Montmayeur A."/>
            <person name="Murphy C."/>
            <person name="Neiman D."/>
            <person name="Pearson M."/>
            <person name="Priest M."/>
            <person name="Roberts A."/>
            <person name="Saif S."/>
            <person name="Shea T."/>
            <person name="Sisk P."/>
            <person name="Stolte C."/>
            <person name="Sykes S."/>
            <person name="Wortman J."/>
            <person name="Nusbaum C."/>
            <person name="Birren B."/>
        </authorList>
    </citation>
    <scope>NUCLEOTIDE SEQUENCE [LARGE SCALE GENOMIC DNA]</scope>
    <source>
        <strain evidence="10 11">CCUG 37842</strain>
    </source>
</reference>
<dbReference type="PATRIC" id="fig|883113.3.peg.1197"/>
<dbReference type="OrthoDB" id="9783920at2"/>
<feature type="transmembrane region" description="Helical" evidence="9">
    <location>
        <begin position="7"/>
        <end position="26"/>
    </location>
</feature>
<evidence type="ECO:0000256" key="2">
    <source>
        <dbReference type="ARBA" id="ARBA00008540"/>
    </source>
</evidence>
<evidence type="ECO:0000313" key="10">
    <source>
        <dbReference type="EMBL" id="EHR36530.1"/>
    </source>
</evidence>
<feature type="transmembrane region" description="Helical" evidence="9">
    <location>
        <begin position="186"/>
        <end position="209"/>
    </location>
</feature>
<accession>H3NK13</accession>
<dbReference type="InterPro" id="IPR004685">
    <property type="entry name" value="Brnchd-chn_aa_trnsp_Livcs"/>
</dbReference>
<evidence type="ECO:0000256" key="7">
    <source>
        <dbReference type="ARBA" id="ARBA00022989"/>
    </source>
</evidence>
<dbReference type="GO" id="GO:0015188">
    <property type="term" value="F:L-isoleucine transmembrane transporter activity"/>
    <property type="evidence" value="ECO:0007669"/>
    <property type="project" value="TreeGrafter"/>
</dbReference>
<evidence type="ECO:0000256" key="3">
    <source>
        <dbReference type="ARBA" id="ARBA00022448"/>
    </source>
</evidence>
<keyword evidence="4" id="KW-1003">Cell membrane</keyword>
<protein>
    <recommendedName>
        <fullName evidence="9">Branched-chain amino acid transport system carrier protein</fullName>
    </recommendedName>
</protein>
<dbReference type="GO" id="GO:0005886">
    <property type="term" value="C:plasma membrane"/>
    <property type="evidence" value="ECO:0007669"/>
    <property type="project" value="UniProtKB-SubCell"/>
</dbReference>
<dbReference type="PANTHER" id="PTHR30588">
    <property type="entry name" value="BRANCHED-CHAIN AMINO ACID TRANSPORT SYSTEM 2 CARRIER PROTEIN"/>
    <property type="match status" value="1"/>
</dbReference>
<feature type="transmembrane region" description="Helical" evidence="9">
    <location>
        <begin position="426"/>
        <end position="445"/>
    </location>
</feature>
<feature type="transmembrane region" description="Helical" evidence="9">
    <location>
        <begin position="273"/>
        <end position="298"/>
    </location>
</feature>
<evidence type="ECO:0000256" key="6">
    <source>
        <dbReference type="ARBA" id="ARBA00022970"/>
    </source>
</evidence>
<keyword evidence="3 9" id="KW-0813">Transport</keyword>
<dbReference type="GO" id="GO:0015818">
    <property type="term" value="P:isoleucine transport"/>
    <property type="evidence" value="ECO:0007669"/>
    <property type="project" value="TreeGrafter"/>
</dbReference>
<dbReference type="GO" id="GO:0005304">
    <property type="term" value="F:L-valine transmembrane transporter activity"/>
    <property type="evidence" value="ECO:0007669"/>
    <property type="project" value="TreeGrafter"/>
</dbReference>
<proteinExistence type="inferred from homology"/>
<feature type="transmembrane region" description="Helical" evidence="9">
    <location>
        <begin position="145"/>
        <end position="166"/>
    </location>
</feature>
<feature type="transmembrane region" description="Helical" evidence="9">
    <location>
        <begin position="310"/>
        <end position="326"/>
    </location>
</feature>
<dbReference type="Gene3D" id="1.10.4160.10">
    <property type="entry name" value="Hydantoin permease"/>
    <property type="match status" value="1"/>
</dbReference>